<sequence>MAPFSIQRIAIVGLGLIGASLLQALKQSPIARSRAIRFQGYDPAFDRDDIGRITQLGLDRFEEDQHKLYQADLVILAAPVTTNIALLDDVVQWAPPETLVTDVSSTKQTIADRAAELGLNFIGMHPLAGSEQQGYSASREELFENKPLIICAENRTISTQAARDLLDLMESLRCAITVMSPEEHDRIVASISHLPQLLSTTLINHCGRNLDTSGPGFATLTRLAASPWSIWRDIISTNGTHIAAELRSFSRELEILADDVEQGSLQSIDERFRRANKLYSTLNRRTST</sequence>
<dbReference type="InterPro" id="IPR008927">
    <property type="entry name" value="6-PGluconate_DH-like_C_sf"/>
</dbReference>
<proteinExistence type="predicted"/>
<keyword evidence="1" id="KW-0560">Oxidoreductase</keyword>
<dbReference type="InterPro" id="IPR046826">
    <property type="entry name" value="PDH_N"/>
</dbReference>
<dbReference type="SUPFAM" id="SSF48179">
    <property type="entry name" value="6-phosphogluconate dehydrogenase C-terminal domain-like"/>
    <property type="match status" value="1"/>
</dbReference>
<dbReference type="Pfam" id="PF02153">
    <property type="entry name" value="PDH_N"/>
    <property type="match status" value="1"/>
</dbReference>
<organism evidence="3 4">
    <name type="scientific">Prosthecochloris ethylica</name>
    <dbReference type="NCBI Taxonomy" id="2743976"/>
    <lineage>
        <taxon>Bacteria</taxon>
        <taxon>Pseudomonadati</taxon>
        <taxon>Chlorobiota</taxon>
        <taxon>Chlorobiia</taxon>
        <taxon>Chlorobiales</taxon>
        <taxon>Chlorobiaceae</taxon>
        <taxon>Prosthecochloris</taxon>
    </lineage>
</organism>
<dbReference type="SUPFAM" id="SSF51735">
    <property type="entry name" value="NAD(P)-binding Rossmann-fold domains"/>
    <property type="match status" value="1"/>
</dbReference>
<dbReference type="Pfam" id="PF20463">
    <property type="entry name" value="PDH_C"/>
    <property type="match status" value="1"/>
</dbReference>
<gene>
    <name evidence="3" type="ORF">INT08_08965</name>
</gene>
<dbReference type="Gene3D" id="3.40.50.720">
    <property type="entry name" value="NAD(P)-binding Rossmann-like Domain"/>
    <property type="match status" value="1"/>
</dbReference>
<dbReference type="InterPro" id="IPR050812">
    <property type="entry name" value="Preph/Arog_dehydrog"/>
</dbReference>
<dbReference type="PROSITE" id="PS51176">
    <property type="entry name" value="PDH_ADH"/>
    <property type="match status" value="1"/>
</dbReference>
<evidence type="ECO:0000313" key="3">
    <source>
        <dbReference type="EMBL" id="MBF0637301.1"/>
    </source>
</evidence>
<name>A0ABR9XU72_9CHLB</name>
<accession>A0ABR9XU72</accession>
<feature type="domain" description="Prephenate/arogenate dehydrogenase" evidence="2">
    <location>
        <begin position="7"/>
        <end position="288"/>
    </location>
</feature>
<keyword evidence="4" id="KW-1185">Reference proteome</keyword>
<dbReference type="EMBL" id="JADGII010000016">
    <property type="protein sequence ID" value="MBF0637301.1"/>
    <property type="molecule type" value="Genomic_DNA"/>
</dbReference>
<protein>
    <submittedName>
        <fullName evidence="3">Prephenate dehydrogenase/arogenate dehydrogenase family protein</fullName>
    </submittedName>
</protein>
<dbReference type="InterPro" id="IPR036291">
    <property type="entry name" value="NAD(P)-bd_dom_sf"/>
</dbReference>
<comment type="caution">
    <text evidence="3">The sequence shown here is derived from an EMBL/GenBank/DDBJ whole genome shotgun (WGS) entry which is preliminary data.</text>
</comment>
<dbReference type="Proteomes" id="UP000619838">
    <property type="component" value="Unassembled WGS sequence"/>
</dbReference>
<dbReference type="PANTHER" id="PTHR21363:SF0">
    <property type="entry name" value="PREPHENATE DEHYDROGENASE [NADP(+)]"/>
    <property type="match status" value="1"/>
</dbReference>
<evidence type="ECO:0000313" key="4">
    <source>
        <dbReference type="Proteomes" id="UP000619838"/>
    </source>
</evidence>
<dbReference type="InterPro" id="IPR003099">
    <property type="entry name" value="Prephen_DH"/>
</dbReference>
<dbReference type="Gene3D" id="1.10.3660.10">
    <property type="entry name" value="6-phosphogluconate dehydrogenase C-terminal like domain"/>
    <property type="match status" value="1"/>
</dbReference>
<evidence type="ECO:0000256" key="1">
    <source>
        <dbReference type="ARBA" id="ARBA00023002"/>
    </source>
</evidence>
<reference evidence="3 4" key="1">
    <citation type="journal article" date="2020" name="Microorganisms">
        <title>Simultaneous Genome Sequencing of Prosthecochloris ethylica and Desulfuromonas acetoxidans within a Syntrophic Mixture Reveals Unique Pili and Protein Interactions.</title>
        <authorList>
            <person name="Kyndt J.A."/>
            <person name="Van Beeumen J.J."/>
            <person name="Meyer T.E."/>
        </authorList>
    </citation>
    <scope>NUCLEOTIDE SEQUENCE [LARGE SCALE GENOMIC DNA]</scope>
    <source>
        <strain evidence="3 4">N3</strain>
    </source>
</reference>
<dbReference type="InterPro" id="IPR046825">
    <property type="entry name" value="PDH_C"/>
</dbReference>
<evidence type="ECO:0000259" key="2">
    <source>
        <dbReference type="PROSITE" id="PS51176"/>
    </source>
</evidence>
<dbReference type="RefSeq" id="WP_114608242.1">
    <property type="nucleotide sequence ID" value="NZ_JABVZQ010000017.1"/>
</dbReference>
<dbReference type="PANTHER" id="PTHR21363">
    <property type="entry name" value="PREPHENATE DEHYDROGENASE"/>
    <property type="match status" value="1"/>
</dbReference>